<organism evidence="1 2">
    <name type="scientific">Cajanus cajan</name>
    <name type="common">Pigeon pea</name>
    <name type="synonym">Cajanus indicus</name>
    <dbReference type="NCBI Taxonomy" id="3821"/>
    <lineage>
        <taxon>Eukaryota</taxon>
        <taxon>Viridiplantae</taxon>
        <taxon>Streptophyta</taxon>
        <taxon>Embryophyta</taxon>
        <taxon>Tracheophyta</taxon>
        <taxon>Spermatophyta</taxon>
        <taxon>Magnoliopsida</taxon>
        <taxon>eudicotyledons</taxon>
        <taxon>Gunneridae</taxon>
        <taxon>Pentapetalae</taxon>
        <taxon>rosids</taxon>
        <taxon>fabids</taxon>
        <taxon>Fabales</taxon>
        <taxon>Fabaceae</taxon>
        <taxon>Papilionoideae</taxon>
        <taxon>50 kb inversion clade</taxon>
        <taxon>NPAAA clade</taxon>
        <taxon>indigoferoid/millettioid clade</taxon>
        <taxon>Phaseoleae</taxon>
        <taxon>Cajanus</taxon>
    </lineage>
</organism>
<name>A0A151RQ21_CAJCA</name>
<evidence type="ECO:0000313" key="1">
    <source>
        <dbReference type="EMBL" id="KYP44654.1"/>
    </source>
</evidence>
<dbReference type="AlphaFoldDB" id="A0A151RQ21"/>
<sequence>MNEQLLQYCQKEIKDLLSKNLNIIIFETNPPPMRENPTIIQIKAYEEKSKKDKVITCLHVRLAYHIFTKIMDLKHLNRYGTRFKMNLKAVAKSNLLCFSH</sequence>
<proteinExistence type="predicted"/>
<dbReference type="EMBL" id="KQ483619">
    <property type="protein sequence ID" value="KYP44654.1"/>
    <property type="molecule type" value="Genomic_DNA"/>
</dbReference>
<protein>
    <submittedName>
        <fullName evidence="1">Uncharacterized protein</fullName>
    </submittedName>
</protein>
<reference evidence="1" key="1">
    <citation type="journal article" date="2012" name="Nat. Biotechnol.">
        <title>Draft genome sequence of pigeonpea (Cajanus cajan), an orphan legume crop of resource-poor farmers.</title>
        <authorList>
            <person name="Varshney R.K."/>
            <person name="Chen W."/>
            <person name="Li Y."/>
            <person name="Bharti A.K."/>
            <person name="Saxena R.K."/>
            <person name="Schlueter J.A."/>
            <person name="Donoghue M.T."/>
            <person name="Azam S."/>
            <person name="Fan G."/>
            <person name="Whaley A.M."/>
            <person name="Farmer A.D."/>
            <person name="Sheridan J."/>
            <person name="Iwata A."/>
            <person name="Tuteja R."/>
            <person name="Penmetsa R.V."/>
            <person name="Wu W."/>
            <person name="Upadhyaya H.D."/>
            <person name="Yang S.P."/>
            <person name="Shah T."/>
            <person name="Saxena K.B."/>
            <person name="Michael T."/>
            <person name="McCombie W.R."/>
            <person name="Yang B."/>
            <person name="Zhang G."/>
            <person name="Yang H."/>
            <person name="Wang J."/>
            <person name="Spillane C."/>
            <person name="Cook D.R."/>
            <person name="May G.D."/>
            <person name="Xu X."/>
            <person name="Jackson S.A."/>
        </authorList>
    </citation>
    <scope>NUCLEOTIDE SEQUENCE [LARGE SCALE GENOMIC DNA]</scope>
</reference>
<evidence type="ECO:0000313" key="2">
    <source>
        <dbReference type="Proteomes" id="UP000075243"/>
    </source>
</evidence>
<keyword evidence="2" id="KW-1185">Reference proteome</keyword>
<dbReference type="Gramene" id="C.cajan_30988.t">
    <property type="protein sequence ID" value="C.cajan_30988.t"/>
    <property type="gene ID" value="C.cajan_30988"/>
</dbReference>
<dbReference type="Proteomes" id="UP000075243">
    <property type="component" value="Unassembled WGS sequence"/>
</dbReference>
<gene>
    <name evidence="1" type="ORF">KK1_033865</name>
</gene>
<accession>A0A151RQ21</accession>